<accession>A0A819TZQ7</accession>
<dbReference type="EMBL" id="CAJOBB010004309">
    <property type="protein sequence ID" value="CAF4083393.1"/>
    <property type="molecule type" value="Genomic_DNA"/>
</dbReference>
<feature type="compositionally biased region" description="Basic and acidic residues" evidence="1">
    <location>
        <begin position="82"/>
        <end position="91"/>
    </location>
</feature>
<name>A0A819TZQ7_9BILA</name>
<proteinExistence type="predicted"/>
<evidence type="ECO:0000313" key="2">
    <source>
        <dbReference type="EMBL" id="CAF4083393.1"/>
    </source>
</evidence>
<evidence type="ECO:0000256" key="1">
    <source>
        <dbReference type="SAM" id="MobiDB-lite"/>
    </source>
</evidence>
<reference evidence="2" key="1">
    <citation type="submission" date="2021-02" db="EMBL/GenBank/DDBJ databases">
        <authorList>
            <person name="Nowell W R."/>
        </authorList>
    </citation>
    <scope>NUCLEOTIDE SEQUENCE</scope>
</reference>
<dbReference type="AlphaFoldDB" id="A0A819TZQ7"/>
<comment type="caution">
    <text evidence="2">The sequence shown here is derived from an EMBL/GenBank/DDBJ whole genome shotgun (WGS) entry which is preliminary data.</text>
</comment>
<feature type="region of interest" description="Disordered" evidence="1">
    <location>
        <begin position="78"/>
        <end position="112"/>
    </location>
</feature>
<organism evidence="2 3">
    <name type="scientific">Adineta steineri</name>
    <dbReference type="NCBI Taxonomy" id="433720"/>
    <lineage>
        <taxon>Eukaryota</taxon>
        <taxon>Metazoa</taxon>
        <taxon>Spiralia</taxon>
        <taxon>Gnathifera</taxon>
        <taxon>Rotifera</taxon>
        <taxon>Eurotatoria</taxon>
        <taxon>Bdelloidea</taxon>
        <taxon>Adinetida</taxon>
        <taxon>Adinetidae</taxon>
        <taxon>Adineta</taxon>
    </lineage>
</organism>
<feature type="non-terminal residue" evidence="2">
    <location>
        <position position="181"/>
    </location>
</feature>
<evidence type="ECO:0000313" key="3">
    <source>
        <dbReference type="Proteomes" id="UP000663868"/>
    </source>
</evidence>
<gene>
    <name evidence="2" type="ORF">KXQ929_LOCUS33493</name>
</gene>
<protein>
    <submittedName>
        <fullName evidence="2">Uncharacterized protein</fullName>
    </submittedName>
</protein>
<sequence length="181" mass="20760">MRIRQLIPDQTVNDEQSEPHEFQFNITETNETDEQITIDSEKISLNDDDSQQHQQNLTADQLQQLFTRASSELVAESMDDQEFFKREETIEAPKTSKRIQTPFPPSSEDRKQDFDLDIEQLKQLAKQEAGPLIIERYSPSETQINYPLATVTITFNQPMTAVSSLNDQINIEDLGISLTPT</sequence>
<dbReference type="Proteomes" id="UP000663868">
    <property type="component" value="Unassembled WGS sequence"/>
</dbReference>